<accession>A2DP28</accession>
<evidence type="ECO:0000256" key="1">
    <source>
        <dbReference type="SAM" id="MobiDB-lite"/>
    </source>
</evidence>
<feature type="compositionally biased region" description="Basic and acidic residues" evidence="1">
    <location>
        <begin position="92"/>
        <end position="111"/>
    </location>
</feature>
<dbReference type="KEGG" id="tva:4775898"/>
<keyword evidence="2" id="KW-0472">Membrane</keyword>
<evidence type="ECO:0000313" key="4">
    <source>
        <dbReference type="Proteomes" id="UP000001542"/>
    </source>
</evidence>
<protein>
    <submittedName>
        <fullName evidence="3">Uncharacterized protein</fullName>
    </submittedName>
</protein>
<organism evidence="3 4">
    <name type="scientific">Trichomonas vaginalis (strain ATCC PRA-98 / G3)</name>
    <dbReference type="NCBI Taxonomy" id="412133"/>
    <lineage>
        <taxon>Eukaryota</taxon>
        <taxon>Metamonada</taxon>
        <taxon>Parabasalia</taxon>
        <taxon>Trichomonadida</taxon>
        <taxon>Trichomonadidae</taxon>
        <taxon>Trichomonas</taxon>
    </lineage>
</organism>
<feature type="transmembrane region" description="Helical" evidence="2">
    <location>
        <begin position="15"/>
        <end position="37"/>
    </location>
</feature>
<feature type="region of interest" description="Disordered" evidence="1">
    <location>
        <begin position="43"/>
        <end position="111"/>
    </location>
</feature>
<reference evidence="3" key="2">
    <citation type="journal article" date="2007" name="Science">
        <title>Draft genome sequence of the sexually transmitted pathogen Trichomonas vaginalis.</title>
        <authorList>
            <person name="Carlton J.M."/>
            <person name="Hirt R.P."/>
            <person name="Silva J.C."/>
            <person name="Delcher A.L."/>
            <person name="Schatz M."/>
            <person name="Zhao Q."/>
            <person name="Wortman J.R."/>
            <person name="Bidwell S.L."/>
            <person name="Alsmark U.C.M."/>
            <person name="Besteiro S."/>
            <person name="Sicheritz-Ponten T."/>
            <person name="Noel C.J."/>
            <person name="Dacks J.B."/>
            <person name="Foster P.G."/>
            <person name="Simillion C."/>
            <person name="Van de Peer Y."/>
            <person name="Miranda-Saavedra D."/>
            <person name="Barton G.J."/>
            <person name="Westrop G.D."/>
            <person name="Mueller S."/>
            <person name="Dessi D."/>
            <person name="Fiori P.L."/>
            <person name="Ren Q."/>
            <person name="Paulsen I."/>
            <person name="Zhang H."/>
            <person name="Bastida-Corcuera F.D."/>
            <person name="Simoes-Barbosa A."/>
            <person name="Brown M.T."/>
            <person name="Hayes R.D."/>
            <person name="Mukherjee M."/>
            <person name="Okumura C.Y."/>
            <person name="Schneider R."/>
            <person name="Smith A.J."/>
            <person name="Vanacova S."/>
            <person name="Villalvazo M."/>
            <person name="Haas B.J."/>
            <person name="Pertea M."/>
            <person name="Feldblyum T.V."/>
            <person name="Utterback T.R."/>
            <person name="Shu C.L."/>
            <person name="Osoegawa K."/>
            <person name="de Jong P.J."/>
            <person name="Hrdy I."/>
            <person name="Horvathova L."/>
            <person name="Zubacova Z."/>
            <person name="Dolezal P."/>
            <person name="Malik S.B."/>
            <person name="Logsdon J.M. Jr."/>
            <person name="Henze K."/>
            <person name="Gupta A."/>
            <person name="Wang C.C."/>
            <person name="Dunne R.L."/>
            <person name="Upcroft J.A."/>
            <person name="Upcroft P."/>
            <person name="White O."/>
            <person name="Salzberg S.L."/>
            <person name="Tang P."/>
            <person name="Chiu C.-H."/>
            <person name="Lee Y.-S."/>
            <person name="Embley T.M."/>
            <person name="Coombs G.H."/>
            <person name="Mottram J.C."/>
            <person name="Tachezy J."/>
            <person name="Fraser-Liggett C.M."/>
            <person name="Johnson P.J."/>
        </authorList>
    </citation>
    <scope>NUCLEOTIDE SEQUENCE [LARGE SCALE GENOMIC DNA]</scope>
    <source>
        <strain evidence="3">G3</strain>
    </source>
</reference>
<dbReference type="Proteomes" id="UP000001542">
    <property type="component" value="Unassembled WGS sequence"/>
</dbReference>
<dbReference type="EMBL" id="DS113225">
    <property type="protein sequence ID" value="EAY17877.1"/>
    <property type="molecule type" value="Genomic_DNA"/>
</dbReference>
<dbReference type="InParanoid" id="A2DP28"/>
<dbReference type="SMR" id="A2DP28"/>
<dbReference type="VEuPathDB" id="TrichDB:TVAG_011020"/>
<dbReference type="AlphaFoldDB" id="A2DP28"/>
<dbReference type="RefSeq" id="XP_001330012.1">
    <property type="nucleotide sequence ID" value="XM_001329977.1"/>
</dbReference>
<gene>
    <name evidence="3" type="ORF">TVAG_011020</name>
</gene>
<keyword evidence="4" id="KW-1185">Reference proteome</keyword>
<keyword evidence="2" id="KW-0812">Transmembrane</keyword>
<sequence length="111" mass="11970">MRQILSTIDTSLYKIPSYAGCAIGCAVILLLIIMVIIRAIPHKPKKPEEGESSGSGLNINDRDVELGEAHGNDTESAQIDLYANPAGQNEDPPIKGRIDARPKDLSSDDEI</sequence>
<evidence type="ECO:0000313" key="3">
    <source>
        <dbReference type="EMBL" id="EAY17877.1"/>
    </source>
</evidence>
<feature type="compositionally biased region" description="Basic and acidic residues" evidence="1">
    <location>
        <begin position="60"/>
        <end position="73"/>
    </location>
</feature>
<keyword evidence="2" id="KW-1133">Transmembrane helix</keyword>
<name>A2DP28_TRIV3</name>
<reference evidence="3" key="1">
    <citation type="submission" date="2006-10" db="EMBL/GenBank/DDBJ databases">
        <authorList>
            <person name="Amadeo P."/>
            <person name="Zhao Q."/>
            <person name="Wortman J."/>
            <person name="Fraser-Liggett C."/>
            <person name="Carlton J."/>
        </authorList>
    </citation>
    <scope>NUCLEOTIDE SEQUENCE</scope>
    <source>
        <strain evidence="3">G3</strain>
    </source>
</reference>
<dbReference type="VEuPathDB" id="TrichDB:TVAGG3_0989280"/>
<proteinExistence type="predicted"/>
<evidence type="ECO:0000256" key="2">
    <source>
        <dbReference type="SAM" id="Phobius"/>
    </source>
</evidence>